<keyword evidence="1" id="KW-0732">Signal</keyword>
<feature type="signal peptide" evidence="1">
    <location>
        <begin position="1"/>
        <end position="16"/>
    </location>
</feature>
<accession>A0A7S1YHB9</accession>
<dbReference type="AlphaFoldDB" id="A0A7S1YHB9"/>
<protein>
    <submittedName>
        <fullName evidence="2">Uncharacterized protein</fullName>
    </submittedName>
</protein>
<gene>
    <name evidence="2" type="ORF">GOCE00092_LOCUS21472</name>
</gene>
<sequence>MKTAAVFTAILATAAAFAPAQQKQTSFALAAEKTPFFESIFGMDLFAPNPTVNTYGSRDKKGLKVGKIAPGKSYVPAGLSATDYQKVRDSDQAKKNASYSKAKSKAGKFLDYTKFYTQRGTDTSDAWFKSAGRGHTFAKTKYDFSGGKNEQKNYDGSA</sequence>
<reference evidence="2" key="1">
    <citation type="submission" date="2021-01" db="EMBL/GenBank/DDBJ databases">
        <authorList>
            <person name="Corre E."/>
            <person name="Pelletier E."/>
            <person name="Niang G."/>
            <person name="Scheremetjew M."/>
            <person name="Finn R."/>
            <person name="Kale V."/>
            <person name="Holt S."/>
            <person name="Cochrane G."/>
            <person name="Meng A."/>
            <person name="Brown T."/>
            <person name="Cohen L."/>
        </authorList>
    </citation>
    <scope>NUCLEOTIDE SEQUENCE</scope>
    <source>
        <strain evidence="2">CCMP 410</strain>
    </source>
</reference>
<organism evidence="2">
    <name type="scientific">Grammatophora oceanica</name>
    <dbReference type="NCBI Taxonomy" id="210454"/>
    <lineage>
        <taxon>Eukaryota</taxon>
        <taxon>Sar</taxon>
        <taxon>Stramenopiles</taxon>
        <taxon>Ochrophyta</taxon>
        <taxon>Bacillariophyta</taxon>
        <taxon>Fragilariophyceae</taxon>
        <taxon>Fragilariophycidae</taxon>
        <taxon>Rhabdonematales</taxon>
        <taxon>Grammatophoraceae</taxon>
        <taxon>Grammatophora</taxon>
    </lineage>
</organism>
<proteinExistence type="predicted"/>
<feature type="chain" id="PRO_5030523825" evidence="1">
    <location>
        <begin position="17"/>
        <end position="158"/>
    </location>
</feature>
<dbReference type="EMBL" id="HBGK01041119">
    <property type="protein sequence ID" value="CAD9300539.1"/>
    <property type="molecule type" value="Transcribed_RNA"/>
</dbReference>
<evidence type="ECO:0000256" key="1">
    <source>
        <dbReference type="SAM" id="SignalP"/>
    </source>
</evidence>
<evidence type="ECO:0000313" key="2">
    <source>
        <dbReference type="EMBL" id="CAD9300539.1"/>
    </source>
</evidence>
<name>A0A7S1YHB9_9STRA</name>